<dbReference type="SUPFAM" id="SSF51197">
    <property type="entry name" value="Clavaminate synthase-like"/>
    <property type="match status" value="1"/>
</dbReference>
<dbReference type="InterPro" id="IPR004375">
    <property type="entry name" value="NanQ/TabA/YiaL"/>
</dbReference>
<dbReference type="PANTHER" id="PTHR34986">
    <property type="entry name" value="EVOLVED BETA-GALACTOSIDASE SUBUNIT BETA"/>
    <property type="match status" value="1"/>
</dbReference>
<protein>
    <submittedName>
        <fullName evidence="1">YhcH/YjgK/YiaL family protein</fullName>
    </submittedName>
</protein>
<dbReference type="Proteomes" id="UP001431776">
    <property type="component" value="Unassembled WGS sequence"/>
</dbReference>
<sequence>MSRDWMVCVIVCSMAVGLAGCATDKEVAGTMERDTMIVDRLANAENYCDMHPLFEQAFAFLRRADLAQLPEGRHEIDGDRLFCLISKGPGRSRAEAPLEAHRKYIDIQYVIGGADEMGWKPTSTCVISAVPYDAEKDIEFFKDAPDRWTVVPAGSFAVFFPCDAHAPLVGTGTIHKAVLKIAVE</sequence>
<comment type="caution">
    <text evidence="1">The sequence shown here is derived from an EMBL/GenBank/DDBJ whole genome shotgun (WGS) entry which is preliminary data.</text>
</comment>
<dbReference type="PANTHER" id="PTHR34986:SF1">
    <property type="entry name" value="PROTEIN YIAL"/>
    <property type="match status" value="1"/>
</dbReference>
<dbReference type="Pfam" id="PF04074">
    <property type="entry name" value="DUF386"/>
    <property type="match status" value="1"/>
</dbReference>
<dbReference type="GO" id="GO:0005829">
    <property type="term" value="C:cytosol"/>
    <property type="evidence" value="ECO:0007669"/>
    <property type="project" value="TreeGrafter"/>
</dbReference>
<evidence type="ECO:0000313" key="1">
    <source>
        <dbReference type="EMBL" id="MDI6450376.1"/>
    </source>
</evidence>
<accession>A0AAW6U475</accession>
<name>A0AAW6U475_9BACT</name>
<dbReference type="NCBIfam" id="TIGR00022">
    <property type="entry name" value="YhcH/YjgK/YiaL family protein"/>
    <property type="match status" value="1"/>
</dbReference>
<evidence type="ECO:0000313" key="2">
    <source>
        <dbReference type="Proteomes" id="UP001431776"/>
    </source>
</evidence>
<dbReference type="Gene3D" id="2.60.120.370">
    <property type="entry name" value="YhcH/YjgK/YiaL"/>
    <property type="match status" value="1"/>
</dbReference>
<gene>
    <name evidence="1" type="ORF">QJ522_15045</name>
</gene>
<keyword evidence="2" id="KW-1185">Reference proteome</keyword>
<dbReference type="RefSeq" id="WP_349245786.1">
    <property type="nucleotide sequence ID" value="NZ_JASCXX010000019.1"/>
</dbReference>
<dbReference type="EMBL" id="JASCXX010000019">
    <property type="protein sequence ID" value="MDI6450376.1"/>
    <property type="molecule type" value="Genomic_DNA"/>
</dbReference>
<dbReference type="AlphaFoldDB" id="A0AAW6U475"/>
<reference evidence="1" key="1">
    <citation type="submission" date="2023-05" db="EMBL/GenBank/DDBJ databases">
        <title>Anaerotaeda fermentans gen. nov., sp. nov., a novel anaerobic planctomycete of the new family within the order Sedimentisphaerales isolated from Taman Peninsula, Russia.</title>
        <authorList>
            <person name="Khomyakova M.A."/>
            <person name="Merkel A.Y."/>
            <person name="Slobodkin A.I."/>
        </authorList>
    </citation>
    <scope>NUCLEOTIDE SEQUENCE</scope>
    <source>
        <strain evidence="1">M17dextr</strain>
    </source>
</reference>
<organism evidence="1 2">
    <name type="scientific">Anaerobaca lacustris</name>
    <dbReference type="NCBI Taxonomy" id="3044600"/>
    <lineage>
        <taxon>Bacteria</taxon>
        <taxon>Pseudomonadati</taxon>
        <taxon>Planctomycetota</taxon>
        <taxon>Phycisphaerae</taxon>
        <taxon>Sedimentisphaerales</taxon>
        <taxon>Anaerobacaceae</taxon>
        <taxon>Anaerobaca</taxon>
    </lineage>
</organism>
<dbReference type="InterPro" id="IPR037012">
    <property type="entry name" value="NanQ/TabA/YiaL_sf"/>
</dbReference>
<proteinExistence type="predicted"/>
<dbReference type="PROSITE" id="PS51257">
    <property type="entry name" value="PROKAR_LIPOPROTEIN"/>
    <property type="match status" value="1"/>
</dbReference>